<dbReference type="SUPFAM" id="SSF46600">
    <property type="entry name" value="C-terminal UvrC-binding domain of UvrB"/>
    <property type="match status" value="1"/>
</dbReference>
<feature type="non-terminal residue" evidence="3">
    <location>
        <position position="1"/>
    </location>
</feature>
<dbReference type="Pfam" id="PF02151">
    <property type="entry name" value="UVR"/>
    <property type="match status" value="1"/>
</dbReference>
<evidence type="ECO:0000256" key="1">
    <source>
        <dbReference type="SAM" id="Coils"/>
    </source>
</evidence>
<dbReference type="Gene3D" id="4.10.860.10">
    <property type="entry name" value="UVR domain"/>
    <property type="match status" value="1"/>
</dbReference>
<keyword evidence="1" id="KW-0175">Coiled coil</keyword>
<evidence type="ECO:0000259" key="2">
    <source>
        <dbReference type="PROSITE" id="PS50151"/>
    </source>
</evidence>
<reference evidence="3" key="1">
    <citation type="submission" date="2022-03" db="EMBL/GenBank/DDBJ databases">
        <title>Draft genome sequence of Aduncisulcus paluster, a free-living microaerophilic Fornicata.</title>
        <authorList>
            <person name="Yuyama I."/>
            <person name="Kume K."/>
            <person name="Tamura T."/>
            <person name="Inagaki Y."/>
            <person name="Hashimoto T."/>
        </authorList>
    </citation>
    <scope>NUCLEOTIDE SEQUENCE</scope>
    <source>
        <strain evidence="3">NY0171</strain>
    </source>
</reference>
<dbReference type="Proteomes" id="UP001057375">
    <property type="component" value="Unassembled WGS sequence"/>
</dbReference>
<dbReference type="InterPro" id="IPR036876">
    <property type="entry name" value="UVR_dom_sf"/>
</dbReference>
<sequence length="68" mass="7899">VIEATKAAEDEEEYQAVLQEEVMEHESLEEYILELEDEMMAASQALQFERAAELRDRIISLKEKLKGK</sequence>
<dbReference type="EMBL" id="BQXS01008608">
    <property type="protein sequence ID" value="GKT30100.1"/>
    <property type="molecule type" value="Genomic_DNA"/>
</dbReference>
<dbReference type="InterPro" id="IPR001943">
    <property type="entry name" value="UVR_dom"/>
</dbReference>
<accession>A0ABQ5KGS3</accession>
<name>A0ABQ5KGS3_9EUKA</name>
<feature type="coiled-coil region" evidence="1">
    <location>
        <begin position="18"/>
        <end position="52"/>
    </location>
</feature>
<evidence type="ECO:0000313" key="4">
    <source>
        <dbReference type="Proteomes" id="UP001057375"/>
    </source>
</evidence>
<proteinExistence type="predicted"/>
<gene>
    <name evidence="3" type="ORF">ADUPG1_005402</name>
</gene>
<protein>
    <recommendedName>
        <fullName evidence="2">UVR domain-containing protein</fullName>
    </recommendedName>
</protein>
<keyword evidence="4" id="KW-1185">Reference proteome</keyword>
<comment type="caution">
    <text evidence="3">The sequence shown here is derived from an EMBL/GenBank/DDBJ whole genome shotgun (WGS) entry which is preliminary data.</text>
</comment>
<feature type="domain" description="UVR" evidence="2">
    <location>
        <begin position="29"/>
        <end position="64"/>
    </location>
</feature>
<dbReference type="PROSITE" id="PS50151">
    <property type="entry name" value="UVR"/>
    <property type="match status" value="1"/>
</dbReference>
<organism evidence="3 4">
    <name type="scientific">Aduncisulcus paluster</name>
    <dbReference type="NCBI Taxonomy" id="2918883"/>
    <lineage>
        <taxon>Eukaryota</taxon>
        <taxon>Metamonada</taxon>
        <taxon>Carpediemonas-like organisms</taxon>
        <taxon>Aduncisulcus</taxon>
    </lineage>
</organism>
<evidence type="ECO:0000313" key="3">
    <source>
        <dbReference type="EMBL" id="GKT30100.1"/>
    </source>
</evidence>